<evidence type="ECO:0000256" key="1">
    <source>
        <dbReference type="SAM" id="Phobius"/>
    </source>
</evidence>
<dbReference type="Pfam" id="PF11288">
    <property type="entry name" value="DUF3089"/>
    <property type="match status" value="1"/>
</dbReference>
<evidence type="ECO:0000313" key="3">
    <source>
        <dbReference type="Proteomes" id="UP000217257"/>
    </source>
</evidence>
<dbReference type="SUPFAM" id="SSF53474">
    <property type="entry name" value="alpha/beta-Hydrolases"/>
    <property type="match status" value="1"/>
</dbReference>
<accession>A0A250IYK2</accession>
<feature type="transmembrane region" description="Helical" evidence="1">
    <location>
        <begin position="7"/>
        <end position="33"/>
    </location>
</feature>
<reference evidence="2 3" key="1">
    <citation type="submission" date="2017-06" db="EMBL/GenBank/DDBJ databases">
        <title>Sequencing and comparative analysis of myxobacterial genomes.</title>
        <authorList>
            <person name="Rupp O."/>
            <person name="Goesmann A."/>
            <person name="Sogaard-Andersen L."/>
        </authorList>
    </citation>
    <scope>NUCLEOTIDE SEQUENCE [LARGE SCALE GENOMIC DNA]</scope>
    <source>
        <strain evidence="2 3">DSM 52655</strain>
    </source>
</reference>
<dbReference type="EMBL" id="CP022098">
    <property type="protein sequence ID" value="ATB36825.1"/>
    <property type="molecule type" value="Genomic_DNA"/>
</dbReference>
<evidence type="ECO:0000313" key="2">
    <source>
        <dbReference type="EMBL" id="ATB36825.1"/>
    </source>
</evidence>
<dbReference type="KEGG" id="cfus:CYFUS_002240"/>
<proteinExistence type="predicted"/>
<dbReference type="InterPro" id="IPR021440">
    <property type="entry name" value="DUF3089"/>
</dbReference>
<sequence>MRNRLRCVIAAMLSACTLLGVLLVMNFAPIFLWSITPRTPFNEARPPAPPDYTQPSAWSALPELHDLADTVLPSSPGIDQSQAPVDVFYIHPTTYVGGEWNGPVDEVSLNTATDRVATLIQASAFNACCAIYAPRYRQANLTAFTERSAEGLAAAELAYQDVAAAFRYWRERYNHGRPFILAAHSQGTVHARRLLREAVSGTPLRHQLVAAYLLGIPMPEGALRQSLPDIPFCASPEQTGCLISWNARSAGYAERIQVRDSVTDTESTGDRSLCVNPLTWRHDPEPAPREQNEGAVFLETTPPHVMPGLTGAHCKEGRLEVLVGGELPRDLMSRLLDHALGKGNHHPVEFQLFYMNIRRNASERVAAFLRTSATTNTRSAP</sequence>
<dbReference type="RefSeq" id="WP_095985234.1">
    <property type="nucleotide sequence ID" value="NZ_CP022098.1"/>
</dbReference>
<keyword evidence="1" id="KW-1133">Transmembrane helix</keyword>
<keyword evidence="1" id="KW-0812">Transmembrane</keyword>
<evidence type="ECO:0008006" key="4">
    <source>
        <dbReference type="Google" id="ProtNLM"/>
    </source>
</evidence>
<protein>
    <recommendedName>
        <fullName evidence="4">DUF3089 domain-containing protein</fullName>
    </recommendedName>
</protein>
<organism evidence="2 3">
    <name type="scientific">Cystobacter fuscus</name>
    <dbReference type="NCBI Taxonomy" id="43"/>
    <lineage>
        <taxon>Bacteria</taxon>
        <taxon>Pseudomonadati</taxon>
        <taxon>Myxococcota</taxon>
        <taxon>Myxococcia</taxon>
        <taxon>Myxococcales</taxon>
        <taxon>Cystobacterineae</taxon>
        <taxon>Archangiaceae</taxon>
        <taxon>Cystobacter</taxon>
    </lineage>
</organism>
<gene>
    <name evidence="2" type="ORF">CYFUS_002240</name>
</gene>
<keyword evidence="1" id="KW-0472">Membrane</keyword>
<dbReference type="AlphaFoldDB" id="A0A250IYK2"/>
<dbReference type="InterPro" id="IPR029058">
    <property type="entry name" value="AB_hydrolase_fold"/>
</dbReference>
<name>A0A250IYK2_9BACT</name>
<dbReference type="Proteomes" id="UP000217257">
    <property type="component" value="Chromosome"/>
</dbReference>